<evidence type="ECO:0000313" key="3">
    <source>
        <dbReference type="EMBL" id="VEB39810.1"/>
    </source>
</evidence>
<dbReference type="GO" id="GO:0003700">
    <property type="term" value="F:DNA-binding transcription factor activity"/>
    <property type="evidence" value="ECO:0007669"/>
    <property type="project" value="InterPro"/>
</dbReference>
<feature type="domain" description="SIS" evidence="1">
    <location>
        <begin position="1"/>
        <end position="72"/>
    </location>
</feature>
<proteinExistence type="predicted"/>
<dbReference type="InterPro" id="IPR046348">
    <property type="entry name" value="SIS_dom_sf"/>
</dbReference>
<dbReference type="GO" id="GO:0097367">
    <property type="term" value="F:carbohydrate derivative binding"/>
    <property type="evidence" value="ECO:0007669"/>
    <property type="project" value="InterPro"/>
</dbReference>
<dbReference type="Proteomes" id="UP000275777">
    <property type="component" value="Chromosome"/>
</dbReference>
<sequence length="96" mass="10501">MELLDAVDVALASGAKVIALTTSGSPLARRATVSLIADTLEDNETYSPMISRIVHLVQIDILTVSVALRRGPGLIRQLEKTKHSLKNRRLDNKQPE</sequence>
<name>A0A381F2A6_CHRVL</name>
<reference evidence="3 5" key="2">
    <citation type="submission" date="2018-12" db="EMBL/GenBank/DDBJ databases">
        <authorList>
            <consortium name="Pathogen Informatics"/>
        </authorList>
    </citation>
    <scope>NUCLEOTIDE SEQUENCE [LARGE SCALE GENOMIC DNA]</scope>
    <source>
        <strain evidence="3 5">NCTC9695</strain>
    </source>
</reference>
<dbReference type="EMBL" id="UIGR01000001">
    <property type="protein sequence ID" value="SUX34977.1"/>
    <property type="molecule type" value="Genomic_DNA"/>
</dbReference>
<organism evidence="3 5">
    <name type="scientific">Chromobacterium violaceum</name>
    <dbReference type="NCBI Taxonomy" id="536"/>
    <lineage>
        <taxon>Bacteria</taxon>
        <taxon>Pseudomonadati</taxon>
        <taxon>Pseudomonadota</taxon>
        <taxon>Betaproteobacteria</taxon>
        <taxon>Neisseriales</taxon>
        <taxon>Chromobacteriaceae</taxon>
        <taxon>Chromobacterium</taxon>
    </lineage>
</organism>
<dbReference type="PANTHER" id="PTHR30514:SF1">
    <property type="entry name" value="HTH-TYPE TRANSCRIPTIONAL REGULATOR HEXR-RELATED"/>
    <property type="match status" value="1"/>
</dbReference>
<dbReference type="InterPro" id="IPR047640">
    <property type="entry name" value="RpiR-like"/>
</dbReference>
<dbReference type="SUPFAM" id="SSF53697">
    <property type="entry name" value="SIS domain"/>
    <property type="match status" value="1"/>
</dbReference>
<dbReference type="PANTHER" id="PTHR30514">
    <property type="entry name" value="GLUCOKINASE"/>
    <property type="match status" value="1"/>
</dbReference>
<gene>
    <name evidence="2" type="ORF">NCTC8684_03841</name>
    <name evidence="3" type="ORF">NCTC9695_00195</name>
</gene>
<dbReference type="PROSITE" id="PS51464">
    <property type="entry name" value="SIS"/>
    <property type="match status" value="1"/>
</dbReference>
<dbReference type="EMBL" id="LR134182">
    <property type="protein sequence ID" value="VEB39810.1"/>
    <property type="molecule type" value="Genomic_DNA"/>
</dbReference>
<dbReference type="GO" id="GO:0003677">
    <property type="term" value="F:DNA binding"/>
    <property type="evidence" value="ECO:0007669"/>
    <property type="project" value="UniProtKB-KW"/>
</dbReference>
<evidence type="ECO:0000313" key="5">
    <source>
        <dbReference type="Proteomes" id="UP000275777"/>
    </source>
</evidence>
<accession>A0A381F2A6</accession>
<dbReference type="Proteomes" id="UP000254029">
    <property type="component" value="Unassembled WGS sequence"/>
</dbReference>
<dbReference type="AlphaFoldDB" id="A0A381F2A6"/>
<evidence type="ECO:0000259" key="1">
    <source>
        <dbReference type="PROSITE" id="PS51464"/>
    </source>
</evidence>
<evidence type="ECO:0000313" key="2">
    <source>
        <dbReference type="EMBL" id="SUX34977.1"/>
    </source>
</evidence>
<dbReference type="Gene3D" id="3.40.50.10490">
    <property type="entry name" value="Glucose-6-phosphate isomerase like protein, domain 1"/>
    <property type="match status" value="1"/>
</dbReference>
<protein>
    <submittedName>
        <fullName evidence="3">DNA-binding transcriptional regulator HexR</fullName>
    </submittedName>
</protein>
<reference evidence="2 4" key="1">
    <citation type="submission" date="2018-06" db="EMBL/GenBank/DDBJ databases">
        <authorList>
            <consortium name="Pathogen Informatics"/>
            <person name="Doyle S."/>
        </authorList>
    </citation>
    <scope>NUCLEOTIDE SEQUENCE [LARGE SCALE GENOMIC DNA]</scope>
    <source>
        <strain evidence="2 4">NCTC8684</strain>
    </source>
</reference>
<evidence type="ECO:0000313" key="4">
    <source>
        <dbReference type="Proteomes" id="UP000254029"/>
    </source>
</evidence>
<dbReference type="GO" id="GO:1901135">
    <property type="term" value="P:carbohydrate derivative metabolic process"/>
    <property type="evidence" value="ECO:0007669"/>
    <property type="project" value="InterPro"/>
</dbReference>
<dbReference type="InterPro" id="IPR001347">
    <property type="entry name" value="SIS_dom"/>
</dbReference>
<keyword evidence="3" id="KW-0238">DNA-binding</keyword>